<gene>
    <name evidence="2" type="ORF">A9Q84_09590</name>
</gene>
<evidence type="ECO:0000313" key="2">
    <source>
        <dbReference type="EMBL" id="OUR96589.1"/>
    </source>
</evidence>
<dbReference type="CDD" id="cd05006">
    <property type="entry name" value="SIS_GmhA"/>
    <property type="match status" value="1"/>
</dbReference>
<dbReference type="AlphaFoldDB" id="A0A1Y5FCA9"/>
<dbReference type="SUPFAM" id="SSF53697">
    <property type="entry name" value="SIS domain"/>
    <property type="match status" value="1"/>
</dbReference>
<dbReference type="PANTHER" id="PTHR30390">
    <property type="entry name" value="SEDOHEPTULOSE 7-PHOSPHATE ISOMERASE / DNAA INITIATOR-ASSOCIATING FACTOR FOR REPLICATION INITIATION"/>
    <property type="match status" value="1"/>
</dbReference>
<evidence type="ECO:0000313" key="3">
    <source>
        <dbReference type="Proteomes" id="UP000196531"/>
    </source>
</evidence>
<dbReference type="Gene3D" id="3.40.50.10490">
    <property type="entry name" value="Glucose-6-phosphate isomerase like protein, domain 1"/>
    <property type="match status" value="1"/>
</dbReference>
<organism evidence="2 3">
    <name type="scientific">Halobacteriovorax marinus</name>
    <dbReference type="NCBI Taxonomy" id="97084"/>
    <lineage>
        <taxon>Bacteria</taxon>
        <taxon>Pseudomonadati</taxon>
        <taxon>Bdellovibrionota</taxon>
        <taxon>Bacteriovoracia</taxon>
        <taxon>Bacteriovoracales</taxon>
        <taxon>Halobacteriovoraceae</taxon>
        <taxon>Halobacteriovorax</taxon>
    </lineage>
</organism>
<dbReference type="GO" id="GO:0097367">
    <property type="term" value="F:carbohydrate derivative binding"/>
    <property type="evidence" value="ECO:0007669"/>
    <property type="project" value="InterPro"/>
</dbReference>
<comment type="caution">
    <text evidence="2">The sequence shown here is derived from an EMBL/GenBank/DDBJ whole genome shotgun (WGS) entry which is preliminary data.</text>
</comment>
<dbReference type="InterPro" id="IPR046348">
    <property type="entry name" value="SIS_dom_sf"/>
</dbReference>
<evidence type="ECO:0000259" key="1">
    <source>
        <dbReference type="PROSITE" id="PS51464"/>
    </source>
</evidence>
<feature type="domain" description="SIS" evidence="1">
    <location>
        <begin position="32"/>
        <end position="193"/>
    </location>
</feature>
<dbReference type="InterPro" id="IPR035461">
    <property type="entry name" value="GmhA/DiaA"/>
</dbReference>
<name>A0A1Y5FCA9_9BACT</name>
<dbReference type="EMBL" id="MAAO01000006">
    <property type="protein sequence ID" value="OUR96589.1"/>
    <property type="molecule type" value="Genomic_DNA"/>
</dbReference>
<protein>
    <recommendedName>
        <fullName evidence="1">SIS domain-containing protein</fullName>
    </recommendedName>
</protein>
<dbReference type="PROSITE" id="PS51464">
    <property type="entry name" value="SIS"/>
    <property type="match status" value="1"/>
</dbReference>
<proteinExistence type="predicted"/>
<reference evidence="3" key="1">
    <citation type="journal article" date="2017" name="Proc. Natl. Acad. Sci. U.S.A.">
        <title>Simulation of Deepwater Horizon oil plume reveals substrate specialization within a complex community of hydrocarbon-degraders.</title>
        <authorList>
            <person name="Hu P."/>
            <person name="Dubinsky E.A."/>
            <person name="Probst A.J."/>
            <person name="Wang J."/>
            <person name="Sieber C.M.K."/>
            <person name="Tom L.M."/>
            <person name="Gardinali P."/>
            <person name="Banfield J.F."/>
            <person name="Atlas R.M."/>
            <person name="Andersen G.L."/>
        </authorList>
    </citation>
    <scope>NUCLEOTIDE SEQUENCE [LARGE SCALE GENOMIC DNA]</scope>
</reference>
<accession>A0A1Y5FCA9</accession>
<dbReference type="InterPro" id="IPR001347">
    <property type="entry name" value="SIS_dom"/>
</dbReference>
<dbReference type="PANTHER" id="PTHR30390:SF8">
    <property type="entry name" value="SUGAR ISOMERASE (SIS)"/>
    <property type="match status" value="1"/>
</dbReference>
<dbReference type="Proteomes" id="UP000196531">
    <property type="component" value="Unassembled WGS sequence"/>
</dbReference>
<dbReference type="InterPro" id="IPR050099">
    <property type="entry name" value="SIS_GmhA/DiaA_subfam"/>
</dbReference>
<dbReference type="Pfam" id="PF13580">
    <property type="entry name" value="SIS_2"/>
    <property type="match status" value="1"/>
</dbReference>
<sequence>MDIKDFSNIKNNYVSKINDLLTGLDDSQLYNLLELILQTREKQGTVFFLGNGGSALNACHFSMGLSLISKKWDNPFRSQSLSDNAAKISSLSNDYSFEETYAKLLQVTARKDDLLVILSSSGNSKNLLLTAQAAKKMEVKTFALVGGDGGELLKRCDAHIHIESQPGDDAGFAEDVHMIIGHIITQYLEHHLN</sequence>
<dbReference type="GO" id="GO:1901135">
    <property type="term" value="P:carbohydrate derivative metabolic process"/>
    <property type="evidence" value="ECO:0007669"/>
    <property type="project" value="InterPro"/>
</dbReference>